<dbReference type="Gene3D" id="3.40.630.30">
    <property type="match status" value="1"/>
</dbReference>
<keyword evidence="3" id="KW-1185">Reference proteome</keyword>
<dbReference type="EMBL" id="JABFCN010000031">
    <property type="protein sequence ID" value="NNU38583.1"/>
    <property type="molecule type" value="Genomic_DNA"/>
</dbReference>
<evidence type="ECO:0000313" key="2">
    <source>
        <dbReference type="EMBL" id="NNU38583.1"/>
    </source>
</evidence>
<name>A0A7Y3S7L4_9HYPH</name>
<reference evidence="2 3" key="1">
    <citation type="submission" date="2020-02" db="EMBL/GenBank/DDBJ databases">
        <authorList>
            <person name="Sun Q."/>
        </authorList>
    </citation>
    <scope>NUCLEOTIDE SEQUENCE [LARGE SCALE GENOMIC DNA]</scope>
    <source>
        <strain evidence="2 3">CCBAU 03386</strain>
    </source>
</reference>
<comment type="caution">
    <text evidence="2">The sequence shown here is derived from an EMBL/GenBank/DDBJ whole genome shotgun (WGS) entry which is preliminary data.</text>
</comment>
<organism evidence="2 3">
    <name type="scientific">Rhizobium sophorae</name>
    <dbReference type="NCBI Taxonomy" id="1535242"/>
    <lineage>
        <taxon>Bacteria</taxon>
        <taxon>Pseudomonadati</taxon>
        <taxon>Pseudomonadota</taxon>
        <taxon>Alphaproteobacteria</taxon>
        <taxon>Hyphomicrobiales</taxon>
        <taxon>Rhizobiaceae</taxon>
        <taxon>Rhizobium/Agrobacterium group</taxon>
        <taxon>Rhizobium</taxon>
    </lineage>
</organism>
<sequence>MHRIAVSPPGKGYGASFLQEICQWIFAEDDIHRLWLDLLPSNERAARLYRSMGFVREGVMRSALRVPGGRQDLVLMSLLREDWEQLYFRAGGL</sequence>
<evidence type="ECO:0000313" key="3">
    <source>
        <dbReference type="Proteomes" id="UP000519972"/>
    </source>
</evidence>
<gene>
    <name evidence="2" type="ORF">G9X64_19260</name>
</gene>
<dbReference type="PROSITE" id="PS51186">
    <property type="entry name" value="GNAT"/>
    <property type="match status" value="1"/>
</dbReference>
<keyword evidence="2" id="KW-0808">Transferase</keyword>
<dbReference type="PANTHER" id="PTHR43415">
    <property type="entry name" value="SPERMIDINE N(1)-ACETYLTRANSFERASE"/>
    <property type="match status" value="1"/>
</dbReference>
<dbReference type="AlphaFoldDB" id="A0A7Y3S7L4"/>
<dbReference type="Proteomes" id="UP000519972">
    <property type="component" value="Unassembled WGS sequence"/>
</dbReference>
<feature type="domain" description="N-acetyltransferase" evidence="1">
    <location>
        <begin position="1"/>
        <end position="81"/>
    </location>
</feature>
<dbReference type="InterPro" id="IPR016181">
    <property type="entry name" value="Acyl_CoA_acyltransferase"/>
</dbReference>
<protein>
    <submittedName>
        <fullName evidence="2">GNAT family N-acetyltransferase</fullName>
    </submittedName>
</protein>
<dbReference type="SUPFAM" id="SSF55729">
    <property type="entry name" value="Acyl-CoA N-acyltransferases (Nat)"/>
    <property type="match status" value="1"/>
</dbReference>
<proteinExistence type="predicted"/>
<accession>A0A7Y3S7L4</accession>
<dbReference type="PANTHER" id="PTHR43415:SF3">
    <property type="entry name" value="GNAT-FAMILY ACETYLTRANSFERASE"/>
    <property type="match status" value="1"/>
</dbReference>
<dbReference type="Pfam" id="PF00583">
    <property type="entry name" value="Acetyltransf_1"/>
    <property type="match status" value="1"/>
</dbReference>
<dbReference type="GO" id="GO:0016747">
    <property type="term" value="F:acyltransferase activity, transferring groups other than amino-acyl groups"/>
    <property type="evidence" value="ECO:0007669"/>
    <property type="project" value="InterPro"/>
</dbReference>
<dbReference type="InterPro" id="IPR000182">
    <property type="entry name" value="GNAT_dom"/>
</dbReference>
<evidence type="ECO:0000259" key="1">
    <source>
        <dbReference type="PROSITE" id="PS51186"/>
    </source>
</evidence>
<dbReference type="RefSeq" id="WP_168311768.1">
    <property type="nucleotide sequence ID" value="NZ_JABFCN010000031.1"/>
</dbReference>